<reference evidence="1 3" key="1">
    <citation type="submission" date="2016-09" db="EMBL/GenBank/DDBJ databases">
        <title>genome sequences of unsequenced Mycobacteria.</title>
        <authorList>
            <person name="Greninger A.L."/>
            <person name="Jerome K.R."/>
            <person name="Mcnair B."/>
            <person name="Wallis C."/>
            <person name="Fang F."/>
        </authorList>
    </citation>
    <scope>NUCLEOTIDE SEQUENCE [LARGE SCALE GENOMIC DNA]</scope>
    <source>
        <strain evidence="1 3">BM1</strain>
    </source>
</reference>
<evidence type="ECO:0008006" key="5">
    <source>
        <dbReference type="Google" id="ProtNLM"/>
    </source>
</evidence>
<accession>A0A1Q4H5S8</accession>
<sequence>MTLALDPVIPQTVINVGHSVPAAALTDRRLAEWARAHGVSVTVCDDEGLNAVQRHRIRPFQVVCRCGPVTAISRRAVGLGVRRFIVDTAHQMARLDECAAKTLYLYLDDRAPLMLGDRRLKVIGLHADVEDGGTGADFATAARALVRRAAILQACGSSVQRIALSGGPTGGLREDWLRALDRSICEECQEQRIPLPRVTVLTRP</sequence>
<dbReference type="Proteomes" id="UP000220340">
    <property type="component" value="Unassembled WGS sequence"/>
</dbReference>
<evidence type="ECO:0000313" key="3">
    <source>
        <dbReference type="Proteomes" id="UP000191039"/>
    </source>
</evidence>
<dbReference type="RefSeq" id="WP_073859113.1">
    <property type="nucleotide sequence ID" value="NZ_BAAATC010000015.1"/>
</dbReference>
<evidence type="ECO:0000313" key="4">
    <source>
        <dbReference type="Proteomes" id="UP000220340"/>
    </source>
</evidence>
<evidence type="ECO:0000313" key="2">
    <source>
        <dbReference type="EMBL" id="PEG54739.1"/>
    </source>
</evidence>
<comment type="caution">
    <text evidence="2">The sequence shown here is derived from an EMBL/GenBank/DDBJ whole genome shotgun (WGS) entry which is preliminary data.</text>
</comment>
<proteinExistence type="predicted"/>
<dbReference type="OrthoDB" id="4439908at2"/>
<reference evidence="2 4" key="2">
    <citation type="submission" date="2017-10" db="EMBL/GenBank/DDBJ databases">
        <title>The new phylogeny of genus Mycobacterium.</title>
        <authorList>
            <person name="Tortoli E."/>
            <person name="Trovato A."/>
            <person name="Cirillo D.M."/>
        </authorList>
    </citation>
    <scope>NUCLEOTIDE SEQUENCE [LARGE SCALE GENOMIC DNA]</scope>
    <source>
        <strain evidence="2 4">IP141170001</strain>
    </source>
</reference>
<keyword evidence="4" id="KW-1185">Reference proteome</keyword>
<protein>
    <recommendedName>
        <fullName evidence="5">Orn/DAP/Arg decarboxylase 2 N-terminal domain-containing protein</fullName>
    </recommendedName>
</protein>
<organism evidence="2 4">
    <name type="scientific">Mycolicibacterium diernhoferi</name>
    <dbReference type="NCBI Taxonomy" id="1801"/>
    <lineage>
        <taxon>Bacteria</taxon>
        <taxon>Bacillati</taxon>
        <taxon>Actinomycetota</taxon>
        <taxon>Actinomycetes</taxon>
        <taxon>Mycobacteriales</taxon>
        <taxon>Mycobacteriaceae</taxon>
        <taxon>Mycolicibacterium</taxon>
    </lineage>
</organism>
<dbReference type="InterPro" id="IPR029066">
    <property type="entry name" value="PLP-binding_barrel"/>
</dbReference>
<dbReference type="SUPFAM" id="SSF51419">
    <property type="entry name" value="PLP-binding barrel"/>
    <property type="match status" value="1"/>
</dbReference>
<dbReference type="Proteomes" id="UP000191039">
    <property type="component" value="Unassembled WGS sequence"/>
</dbReference>
<gene>
    <name evidence="1" type="ORF">BV510_16525</name>
    <name evidence="2" type="ORF">CRI78_09540</name>
</gene>
<dbReference type="EMBL" id="MIJD01000172">
    <property type="protein sequence ID" value="OPE53268.1"/>
    <property type="molecule type" value="Genomic_DNA"/>
</dbReference>
<dbReference type="EMBL" id="PDCR01000010">
    <property type="protein sequence ID" value="PEG54739.1"/>
    <property type="molecule type" value="Genomic_DNA"/>
</dbReference>
<evidence type="ECO:0000313" key="1">
    <source>
        <dbReference type="EMBL" id="OPE53268.1"/>
    </source>
</evidence>
<name>A0A1Q4H5S8_9MYCO</name>
<dbReference type="AlphaFoldDB" id="A0A1Q4H5S8"/>
<dbReference type="STRING" id="1801.BRW64_24760"/>